<comment type="caution">
    <text evidence="2">The sequence shown here is derived from an EMBL/GenBank/DDBJ whole genome shotgun (WGS) entry which is preliminary data.</text>
</comment>
<evidence type="ECO:0000313" key="3">
    <source>
        <dbReference type="Proteomes" id="UP000281431"/>
    </source>
</evidence>
<evidence type="ECO:0000313" key="2">
    <source>
        <dbReference type="EMBL" id="RQG95657.1"/>
    </source>
</evidence>
<sequence length="82" mass="9145">MNWQCRLYGHQWRHPGEYEVVVVDEGASAYPFRCAACGNEMVVDGNGGRHLDARDSVLGDTGPELDSATERDVDESRDGFDR</sequence>
<evidence type="ECO:0000256" key="1">
    <source>
        <dbReference type="SAM" id="MobiDB-lite"/>
    </source>
</evidence>
<protein>
    <submittedName>
        <fullName evidence="2">Uncharacterized protein</fullName>
    </submittedName>
</protein>
<gene>
    <name evidence="2" type="ORF">EA472_21400</name>
</gene>
<dbReference type="EMBL" id="REFZ01000031">
    <property type="protein sequence ID" value="RQG95657.1"/>
    <property type="molecule type" value="Genomic_DNA"/>
</dbReference>
<dbReference type="OrthoDB" id="162765at2157"/>
<feature type="region of interest" description="Disordered" evidence="1">
    <location>
        <begin position="48"/>
        <end position="82"/>
    </location>
</feature>
<name>A0A3N6M1Q9_NATCH</name>
<keyword evidence="3" id="KW-1185">Reference proteome</keyword>
<dbReference type="Proteomes" id="UP000281431">
    <property type="component" value="Unassembled WGS sequence"/>
</dbReference>
<accession>A0A3N6M1Q9</accession>
<reference evidence="2 3" key="1">
    <citation type="submission" date="2018-10" db="EMBL/GenBank/DDBJ databases">
        <title>Natrarchaeobius chitinivorans gen. nov., sp. nov., and Natrarchaeobius haloalkaliphilus sp. nov., alkaliphilic, chitin-utilizing haloarchaea from hypersaline alkaline lakes.</title>
        <authorList>
            <person name="Sorokin D.Y."/>
            <person name="Elcheninov A.G."/>
            <person name="Kostrikina N.A."/>
            <person name="Bale N.J."/>
            <person name="Sinninghe Damste J.S."/>
            <person name="Khijniak T.V."/>
            <person name="Kublanov I.V."/>
            <person name="Toshchakov S.V."/>
        </authorList>
    </citation>
    <scope>NUCLEOTIDE SEQUENCE [LARGE SCALE GENOMIC DNA]</scope>
    <source>
        <strain evidence="2 3">AArcht7</strain>
    </source>
</reference>
<organism evidence="2 3">
    <name type="scientific">Natrarchaeobius chitinivorans</name>
    <dbReference type="NCBI Taxonomy" id="1679083"/>
    <lineage>
        <taxon>Archaea</taxon>
        <taxon>Methanobacteriati</taxon>
        <taxon>Methanobacteriota</taxon>
        <taxon>Stenosarchaea group</taxon>
        <taxon>Halobacteria</taxon>
        <taxon>Halobacteriales</taxon>
        <taxon>Natrialbaceae</taxon>
        <taxon>Natrarchaeobius</taxon>
    </lineage>
</organism>
<proteinExistence type="predicted"/>
<feature type="compositionally biased region" description="Basic and acidic residues" evidence="1">
    <location>
        <begin position="68"/>
        <end position="82"/>
    </location>
</feature>
<dbReference type="AlphaFoldDB" id="A0A3N6M1Q9"/>
<feature type="compositionally biased region" description="Basic and acidic residues" evidence="1">
    <location>
        <begin position="48"/>
        <end position="57"/>
    </location>
</feature>